<feature type="domain" description="RNA polymerase sigma-70" evidence="8">
    <location>
        <begin position="66"/>
        <end position="79"/>
    </location>
</feature>
<dbReference type="InterPro" id="IPR013325">
    <property type="entry name" value="RNA_pol_sigma_r2"/>
</dbReference>
<evidence type="ECO:0000256" key="3">
    <source>
        <dbReference type="ARBA" id="ARBA00023015"/>
    </source>
</evidence>
<dbReference type="NCBIfam" id="TIGR02937">
    <property type="entry name" value="sigma70-ECF"/>
    <property type="match status" value="1"/>
</dbReference>
<dbReference type="Proteomes" id="UP000182347">
    <property type="component" value="Unassembled WGS sequence"/>
</dbReference>
<keyword evidence="2" id="KW-0749">Sporulation</keyword>
<dbReference type="InterPro" id="IPR050239">
    <property type="entry name" value="Sigma-70_RNA_pol_init_factors"/>
</dbReference>
<accession>A0A1G9MQC8</accession>
<dbReference type="InterPro" id="IPR014284">
    <property type="entry name" value="RNA_pol_sigma-70_dom"/>
</dbReference>
<dbReference type="Pfam" id="PF04542">
    <property type="entry name" value="Sigma70_r2"/>
    <property type="match status" value="1"/>
</dbReference>
<dbReference type="PIRSF" id="PIRSF000770">
    <property type="entry name" value="RNA_pol_sigma-SigE/K"/>
    <property type="match status" value="1"/>
</dbReference>
<dbReference type="InterPro" id="IPR000943">
    <property type="entry name" value="RNA_pol_sigma70"/>
</dbReference>
<proteinExistence type="inferred from homology"/>
<reference evidence="11" key="1">
    <citation type="submission" date="2016-10" db="EMBL/GenBank/DDBJ databases">
        <authorList>
            <person name="Varghese N."/>
            <person name="Submissions S."/>
        </authorList>
    </citation>
    <scope>NUCLEOTIDE SEQUENCE [LARGE SCALE GENOMIC DNA]</scope>
    <source>
        <strain evidence="11">CGMCC 1.6199</strain>
    </source>
</reference>
<dbReference type="RefSeq" id="WP_026771388.1">
    <property type="nucleotide sequence ID" value="NZ_FNHF01000001.1"/>
</dbReference>
<dbReference type="NCBIfam" id="NF006071">
    <property type="entry name" value="PRK08215.1"/>
    <property type="match status" value="1"/>
</dbReference>
<dbReference type="STRING" id="482461.SAMN05216244_0688"/>
<dbReference type="GO" id="GO:0030435">
    <property type="term" value="P:sporulation resulting in formation of a cellular spore"/>
    <property type="evidence" value="ECO:0007669"/>
    <property type="project" value="UniProtKB-KW"/>
</dbReference>
<evidence type="ECO:0000256" key="6">
    <source>
        <dbReference type="ARBA" id="ARBA00023163"/>
    </source>
</evidence>
<protein>
    <recommendedName>
        <fullName evidence="7">RNA polymerase sigma factor</fullName>
    </recommendedName>
</protein>
<organism evidence="10 11">
    <name type="scientific">Sediminibacillus halophilus</name>
    <dbReference type="NCBI Taxonomy" id="482461"/>
    <lineage>
        <taxon>Bacteria</taxon>
        <taxon>Bacillati</taxon>
        <taxon>Bacillota</taxon>
        <taxon>Bacilli</taxon>
        <taxon>Bacillales</taxon>
        <taxon>Bacillaceae</taxon>
        <taxon>Sediminibacillus</taxon>
    </lineage>
</organism>
<keyword evidence="4 7" id="KW-0731">Sigma factor</keyword>
<dbReference type="NCBIfam" id="TIGR02980">
    <property type="entry name" value="SigBFG"/>
    <property type="match status" value="1"/>
</dbReference>
<dbReference type="SUPFAM" id="SSF88946">
    <property type="entry name" value="Sigma2 domain of RNA polymerase sigma factors"/>
    <property type="match status" value="1"/>
</dbReference>
<evidence type="ECO:0000256" key="2">
    <source>
        <dbReference type="ARBA" id="ARBA00022969"/>
    </source>
</evidence>
<evidence type="ECO:0000256" key="1">
    <source>
        <dbReference type="ARBA" id="ARBA00007788"/>
    </source>
</evidence>
<evidence type="ECO:0000259" key="8">
    <source>
        <dbReference type="PROSITE" id="PS00715"/>
    </source>
</evidence>
<dbReference type="Gene3D" id="1.20.120.1810">
    <property type="match status" value="1"/>
</dbReference>
<dbReference type="GO" id="GO:0006352">
    <property type="term" value="P:DNA-templated transcription initiation"/>
    <property type="evidence" value="ECO:0007669"/>
    <property type="project" value="InterPro"/>
</dbReference>
<name>A0A1G9MQC8_9BACI</name>
<keyword evidence="6 7" id="KW-0804">Transcription</keyword>
<comment type="similarity">
    <text evidence="1 7">Belongs to the sigma-70 factor family.</text>
</comment>
<dbReference type="InterPro" id="IPR014212">
    <property type="entry name" value="RNA_pol_sigma-G"/>
</dbReference>
<keyword evidence="11" id="KW-1185">Reference proteome</keyword>
<gene>
    <name evidence="10" type="ORF">SAMN05216244_0688</name>
</gene>
<dbReference type="PANTHER" id="PTHR30603:SF17">
    <property type="entry name" value="RNA POLYMERASE SIGMA-G FACTOR"/>
    <property type="match status" value="1"/>
</dbReference>
<dbReference type="Pfam" id="PF04545">
    <property type="entry name" value="Sigma70_r4"/>
    <property type="match status" value="1"/>
</dbReference>
<evidence type="ECO:0000259" key="9">
    <source>
        <dbReference type="PROSITE" id="PS00716"/>
    </source>
</evidence>
<dbReference type="Pfam" id="PF04539">
    <property type="entry name" value="Sigma70_r3"/>
    <property type="match status" value="1"/>
</dbReference>
<dbReference type="PROSITE" id="PS00715">
    <property type="entry name" value="SIGMA70_1"/>
    <property type="match status" value="1"/>
</dbReference>
<dbReference type="InterPro" id="IPR014322">
    <property type="entry name" value="RNA_pol_sigma-B/F/G"/>
</dbReference>
<keyword evidence="5 7" id="KW-0238">DNA-binding</keyword>
<evidence type="ECO:0000256" key="4">
    <source>
        <dbReference type="ARBA" id="ARBA00023082"/>
    </source>
</evidence>
<dbReference type="OrthoDB" id="9809557at2"/>
<dbReference type="AlphaFoldDB" id="A0A1G9MQC8"/>
<dbReference type="PROSITE" id="PS00716">
    <property type="entry name" value="SIGMA70_2"/>
    <property type="match status" value="1"/>
</dbReference>
<keyword evidence="3 7" id="KW-0805">Transcription regulation</keyword>
<dbReference type="PANTHER" id="PTHR30603">
    <property type="entry name" value="RNA POLYMERASE SIGMA FACTOR RPO"/>
    <property type="match status" value="1"/>
</dbReference>
<feature type="domain" description="RNA polymerase sigma-70" evidence="9">
    <location>
        <begin position="227"/>
        <end position="253"/>
    </location>
</feature>
<evidence type="ECO:0000256" key="7">
    <source>
        <dbReference type="RuleBase" id="RU362124"/>
    </source>
</evidence>
<dbReference type="InterPro" id="IPR007627">
    <property type="entry name" value="RNA_pol_sigma70_r2"/>
</dbReference>
<comment type="function">
    <text evidence="7">Sigma factors are initiation factors that promote the attachment of RNA polymerase to specific initiation sites and are then released.</text>
</comment>
<dbReference type="GO" id="GO:0016987">
    <property type="term" value="F:sigma factor activity"/>
    <property type="evidence" value="ECO:0007669"/>
    <property type="project" value="UniProtKB-KW"/>
</dbReference>
<sequence length="259" mass="29661">MTRHKVEICGVDTSTLPVLKNDEMRILFKKMQAGDLAAREELVNGNLRLVLSVIQRFNNRGEYGDDLFQVGCIGLMKSIDNFDLGQNVKFSTYAVPMIIGEIRRYLRDNNPIRVSRSLRDIAYKALQVREKLISKTSKEPTPMEIAEEMGISHSEIVFAMDAIQDPVSLFEPIYNDGGDPIFVMDQLSDNKDKDSTWLDNLSLKEGMQRLNEREKMILNKRFFQGKTQMEVAEEIGISQAQVSRLEKAAIQEMNKEMFE</sequence>
<evidence type="ECO:0000313" key="11">
    <source>
        <dbReference type="Proteomes" id="UP000182347"/>
    </source>
</evidence>
<dbReference type="EMBL" id="FNHF01000001">
    <property type="protein sequence ID" value="SDL76496.1"/>
    <property type="molecule type" value="Genomic_DNA"/>
</dbReference>
<dbReference type="GO" id="GO:0003677">
    <property type="term" value="F:DNA binding"/>
    <property type="evidence" value="ECO:0007669"/>
    <property type="project" value="UniProtKB-KW"/>
</dbReference>
<dbReference type="InterPro" id="IPR013324">
    <property type="entry name" value="RNA_pol_sigma_r3/r4-like"/>
</dbReference>
<dbReference type="InterPro" id="IPR007624">
    <property type="entry name" value="RNA_pol_sigma70_r3"/>
</dbReference>
<evidence type="ECO:0000256" key="5">
    <source>
        <dbReference type="ARBA" id="ARBA00023125"/>
    </source>
</evidence>
<dbReference type="CDD" id="cd06171">
    <property type="entry name" value="Sigma70_r4"/>
    <property type="match status" value="1"/>
</dbReference>
<dbReference type="Gene3D" id="1.20.140.160">
    <property type="match status" value="1"/>
</dbReference>
<dbReference type="PRINTS" id="PR00046">
    <property type="entry name" value="SIGMA70FCT"/>
</dbReference>
<dbReference type="FunFam" id="1.20.120.1810:FF:000002">
    <property type="entry name" value="RNA polymerase sigma factor"/>
    <property type="match status" value="1"/>
</dbReference>
<evidence type="ECO:0000313" key="10">
    <source>
        <dbReference type="EMBL" id="SDL76496.1"/>
    </source>
</evidence>
<dbReference type="InterPro" id="IPR007630">
    <property type="entry name" value="RNA_pol_sigma70_r4"/>
</dbReference>
<dbReference type="NCBIfam" id="TIGR02850">
    <property type="entry name" value="spore_sigG"/>
    <property type="match status" value="1"/>
</dbReference>
<dbReference type="SUPFAM" id="SSF88659">
    <property type="entry name" value="Sigma3 and sigma4 domains of RNA polymerase sigma factors"/>
    <property type="match status" value="2"/>
</dbReference>